<evidence type="ECO:0000313" key="10">
    <source>
        <dbReference type="Proteomes" id="UP000031866"/>
    </source>
</evidence>
<dbReference type="STRING" id="1520.LF65_03315"/>
<gene>
    <name evidence="9" type="ORF">LF65_03315</name>
</gene>
<name>A0A0B5QSN0_CLOBE</name>
<dbReference type="PANTHER" id="PTHR32089:SF112">
    <property type="entry name" value="LYSOZYME-LIKE PROTEIN-RELATED"/>
    <property type="match status" value="1"/>
</dbReference>
<dbReference type="Proteomes" id="UP000031866">
    <property type="component" value="Chromosome"/>
</dbReference>
<dbReference type="CDD" id="cd06225">
    <property type="entry name" value="HAMP"/>
    <property type="match status" value="1"/>
</dbReference>
<keyword evidence="5" id="KW-0812">Transmembrane</keyword>
<reference evidence="10" key="1">
    <citation type="submission" date="2014-12" db="EMBL/GenBank/DDBJ databases">
        <title>Genome sequence of Clostridium beijerinckii strain 59B.</title>
        <authorList>
            <person name="Little G.T."/>
            <person name="Minton N.P."/>
        </authorList>
    </citation>
    <scope>NUCLEOTIDE SEQUENCE [LARGE SCALE GENOMIC DNA]</scope>
    <source>
        <strain evidence="10">59B</strain>
    </source>
</reference>
<feature type="domain" description="Methyl-accepting transducer" evidence="6">
    <location>
        <begin position="279"/>
        <end position="530"/>
    </location>
</feature>
<dbReference type="Gene3D" id="1.10.287.950">
    <property type="entry name" value="Methyl-accepting chemotaxis protein"/>
    <property type="match status" value="1"/>
</dbReference>
<evidence type="ECO:0000259" key="7">
    <source>
        <dbReference type="PROSITE" id="PS50885"/>
    </source>
</evidence>
<dbReference type="SMART" id="SM00283">
    <property type="entry name" value="MA"/>
    <property type="match status" value="1"/>
</dbReference>
<evidence type="ECO:0000313" key="9">
    <source>
        <dbReference type="EMBL" id="AJG99878.1"/>
    </source>
</evidence>
<evidence type="ECO:0000256" key="4">
    <source>
        <dbReference type="SAM" id="Coils"/>
    </source>
</evidence>
<dbReference type="PROSITE" id="PS50111">
    <property type="entry name" value="CHEMOTAXIS_TRANSDUC_2"/>
    <property type="match status" value="1"/>
</dbReference>
<dbReference type="InterPro" id="IPR004089">
    <property type="entry name" value="MCPsignal_dom"/>
</dbReference>
<dbReference type="SMART" id="SM00304">
    <property type="entry name" value="HAMP"/>
    <property type="match status" value="1"/>
</dbReference>
<feature type="domain" description="HAMP" evidence="7">
    <location>
        <begin position="206"/>
        <end position="260"/>
    </location>
</feature>
<accession>A0A0B5QSN0</accession>
<dbReference type="InterPro" id="IPR013535">
    <property type="entry name" value="PUL_dom"/>
</dbReference>
<sequence length="566" mass="62711">MIKGIKLKVLLPLISISLFFIVFMAIQFNSTSNNLKKVREMNNKYFYTSTKADELKLDVVQVQQFLTDISATRGAKGFDDGFDDAEKFAKDLESVLSDLKEKNPESASELDNIQKSFEPYYETGKKMAQAYIDGGPEKGNLSMEEFDSTSEKINEEVDKFNEAAAKNIEISISSIENDIRNTIILMGISVLALVIIFVITWRYISKNIVTPITTMLSKLNEMSNNGGDLTQRIDFHSNDEIGEMAKSFNLMQESFRQIINVVISESRNVENKVEKTNENIGKLSGLIENVYATTEELSSGMEETAASTEEMGNTTSLINSDMKGIAQKAKSEAENSKLINERANELKNKAVNSMENAQKINLQTQSKLLEAIEKAKEVEKIKALSEAILEIASQTNLLALNASIEAQRAGEAGKGFSVVAEEIRNLAEDSKKTVSEISNISNIVMGIVDNLVSTSQDMIKFINVDVINDYEMIVKTGEQYSKDAAMVYDMTTEFSNKSNSIMDSMLRVADAVKQINDSNTELADGTNNIAENMNTISESSGNVVELINEVSVSTNKLVNMVNNFKV</sequence>
<dbReference type="SUPFAM" id="SSF58104">
    <property type="entry name" value="Methyl-accepting chemotaxis protein (MCP) signaling domain"/>
    <property type="match status" value="1"/>
</dbReference>
<feature type="coiled-coil region" evidence="4">
    <location>
        <begin position="326"/>
        <end position="363"/>
    </location>
</feature>
<proteinExistence type="inferred from homology"/>
<dbReference type="Pfam" id="PF00672">
    <property type="entry name" value="HAMP"/>
    <property type="match status" value="1"/>
</dbReference>
<evidence type="ECO:0000259" key="6">
    <source>
        <dbReference type="PROSITE" id="PS50111"/>
    </source>
</evidence>
<keyword evidence="5" id="KW-1133">Transmembrane helix</keyword>
<evidence type="ECO:0000256" key="3">
    <source>
        <dbReference type="PROSITE-ProRule" id="PRU00284"/>
    </source>
</evidence>
<protein>
    <submittedName>
        <fullName evidence="9">Chemotaxis protein</fullName>
    </submittedName>
</protein>
<dbReference type="EMBL" id="CP010086">
    <property type="protein sequence ID" value="AJG99878.1"/>
    <property type="molecule type" value="Genomic_DNA"/>
</dbReference>
<dbReference type="RefSeq" id="WP_041897326.1">
    <property type="nucleotide sequence ID" value="NZ_CP010086.2"/>
</dbReference>
<comment type="similarity">
    <text evidence="2">Belongs to the methyl-accepting chemotaxis (MCP) protein family.</text>
</comment>
<dbReference type="PROSITE" id="PS51396">
    <property type="entry name" value="PUL"/>
    <property type="match status" value="1"/>
</dbReference>
<dbReference type="Gene3D" id="6.10.340.10">
    <property type="match status" value="1"/>
</dbReference>
<keyword evidence="5" id="KW-0472">Membrane</keyword>
<keyword evidence="1 3" id="KW-0807">Transducer</keyword>
<dbReference type="PANTHER" id="PTHR32089">
    <property type="entry name" value="METHYL-ACCEPTING CHEMOTAXIS PROTEIN MCPB"/>
    <property type="match status" value="1"/>
</dbReference>
<feature type="transmembrane region" description="Helical" evidence="5">
    <location>
        <begin position="183"/>
        <end position="204"/>
    </location>
</feature>
<evidence type="ECO:0000256" key="2">
    <source>
        <dbReference type="ARBA" id="ARBA00029447"/>
    </source>
</evidence>
<evidence type="ECO:0000256" key="1">
    <source>
        <dbReference type="ARBA" id="ARBA00023224"/>
    </source>
</evidence>
<dbReference type="PROSITE" id="PS50885">
    <property type="entry name" value="HAMP"/>
    <property type="match status" value="1"/>
</dbReference>
<dbReference type="GO" id="GO:0007165">
    <property type="term" value="P:signal transduction"/>
    <property type="evidence" value="ECO:0007669"/>
    <property type="project" value="UniProtKB-KW"/>
</dbReference>
<dbReference type="KEGG" id="cbei:LF65_03315"/>
<dbReference type="AlphaFoldDB" id="A0A0B5QSN0"/>
<dbReference type="OrthoDB" id="9814363at2"/>
<organism evidence="9 10">
    <name type="scientific">Clostridium beijerinckii</name>
    <name type="common">Clostridium MP</name>
    <dbReference type="NCBI Taxonomy" id="1520"/>
    <lineage>
        <taxon>Bacteria</taxon>
        <taxon>Bacillati</taxon>
        <taxon>Bacillota</taxon>
        <taxon>Clostridia</taxon>
        <taxon>Eubacteriales</taxon>
        <taxon>Clostridiaceae</taxon>
        <taxon>Clostridium</taxon>
    </lineage>
</organism>
<feature type="domain" description="PUL" evidence="8">
    <location>
        <begin position="133"/>
        <end position="443"/>
    </location>
</feature>
<evidence type="ECO:0000259" key="8">
    <source>
        <dbReference type="PROSITE" id="PS51396"/>
    </source>
</evidence>
<evidence type="ECO:0000256" key="5">
    <source>
        <dbReference type="SAM" id="Phobius"/>
    </source>
</evidence>
<dbReference type="GO" id="GO:0016020">
    <property type="term" value="C:membrane"/>
    <property type="evidence" value="ECO:0007669"/>
    <property type="project" value="InterPro"/>
</dbReference>
<dbReference type="InterPro" id="IPR003660">
    <property type="entry name" value="HAMP_dom"/>
</dbReference>
<dbReference type="Pfam" id="PF00015">
    <property type="entry name" value="MCPsignal"/>
    <property type="match status" value="1"/>
</dbReference>
<keyword evidence="4" id="KW-0175">Coiled coil</keyword>
<feature type="transmembrane region" description="Helical" evidence="5">
    <location>
        <begin position="9"/>
        <end position="28"/>
    </location>
</feature>